<dbReference type="InterPro" id="IPR053781">
    <property type="entry name" value="F-box_AtFBL13-like"/>
</dbReference>
<keyword evidence="4" id="KW-1185">Reference proteome</keyword>
<dbReference type="InterPro" id="IPR053772">
    <property type="entry name" value="At1g61320/At1g61330-like"/>
</dbReference>
<dbReference type="PhylomeDB" id="A0A022R4Q7"/>
<feature type="domain" description="At1g61320/AtMIF1 LRR" evidence="2">
    <location>
        <begin position="101"/>
        <end position="421"/>
    </location>
</feature>
<evidence type="ECO:0000313" key="3">
    <source>
        <dbReference type="EMBL" id="EYU35246.1"/>
    </source>
</evidence>
<dbReference type="OrthoDB" id="613853at2759"/>
<gene>
    <name evidence="3" type="ORF">MIMGU_mgv1a006037mg</name>
</gene>
<dbReference type="OMA" id="HVIYFIE"/>
<dbReference type="InterPro" id="IPR036047">
    <property type="entry name" value="F-box-like_dom_sf"/>
</dbReference>
<dbReference type="EMBL" id="KI630628">
    <property type="protein sequence ID" value="EYU35246.1"/>
    <property type="molecule type" value="Genomic_DNA"/>
</dbReference>
<dbReference type="AlphaFoldDB" id="A0A022R4Q7"/>
<evidence type="ECO:0008006" key="5">
    <source>
        <dbReference type="Google" id="ProtNLM"/>
    </source>
</evidence>
<protein>
    <recommendedName>
        <fullName evidence="5">F-box domain-containing protein</fullName>
    </recommendedName>
</protein>
<dbReference type="Gene3D" id="1.20.1280.50">
    <property type="match status" value="1"/>
</dbReference>
<dbReference type="Pfam" id="PF00646">
    <property type="entry name" value="F-box"/>
    <property type="match status" value="1"/>
</dbReference>
<dbReference type="SUPFAM" id="SSF81383">
    <property type="entry name" value="F-box domain"/>
    <property type="match status" value="1"/>
</dbReference>
<dbReference type="SUPFAM" id="SSF52047">
    <property type="entry name" value="RNI-like"/>
    <property type="match status" value="1"/>
</dbReference>
<organism evidence="3 4">
    <name type="scientific">Erythranthe guttata</name>
    <name type="common">Yellow monkey flower</name>
    <name type="synonym">Mimulus guttatus</name>
    <dbReference type="NCBI Taxonomy" id="4155"/>
    <lineage>
        <taxon>Eukaryota</taxon>
        <taxon>Viridiplantae</taxon>
        <taxon>Streptophyta</taxon>
        <taxon>Embryophyta</taxon>
        <taxon>Tracheophyta</taxon>
        <taxon>Spermatophyta</taxon>
        <taxon>Magnoliopsida</taxon>
        <taxon>eudicotyledons</taxon>
        <taxon>Gunneridae</taxon>
        <taxon>Pentapetalae</taxon>
        <taxon>asterids</taxon>
        <taxon>lamiids</taxon>
        <taxon>Lamiales</taxon>
        <taxon>Phrymaceae</taxon>
        <taxon>Erythranthe</taxon>
    </lineage>
</organism>
<dbReference type="InterPro" id="IPR055357">
    <property type="entry name" value="LRR_At1g61320_AtMIF1"/>
</dbReference>
<evidence type="ECO:0000259" key="2">
    <source>
        <dbReference type="Pfam" id="PF23622"/>
    </source>
</evidence>
<proteinExistence type="predicted"/>
<evidence type="ECO:0000259" key="1">
    <source>
        <dbReference type="Pfam" id="PF00646"/>
    </source>
</evidence>
<dbReference type="KEGG" id="egt:105960415"/>
<accession>A0A022R4Q7</accession>
<sequence length="460" mass="52760">MGGKRVRIDSNSPAKKCAKIYLGDDDRISELPDDILVDIISYLSLKEAACTSVLSSRWLNLWKHTHSLNFEAGSGIDKVAMQLRNERKGERLKYIAWVNHILQSHESATLKEFRICFDLSKSSQKAITKWLAYAFSRQVQRVEVDLSSNLDNRRARPLRYSFPKELLDQNNRGVVSSNFKSLKALSLNRVNVSSEAIEFFLRNCPLLEQLTVHNEKELSNLEVWGSSLVLKHLEITDCDKLRSLKVSAPNLTSFKFSMLWGEVLLENVPMLVDVSVSGAYSIYSDKKLLHTLSCCIFQLEILTLLLGRPEEIIQLAEFPQMPKLKKLVIQCDSLHDRSIIALTSFISACPYLEEFVLKLCAYVRKSLVGQIDKTKKFPHQHLKVVKFCGFYSRSSDVELVEYFIDNCVVLEKVIVDCSYESYFADDPVTPFRLSVEQFTRDEVKQHLEAKVRRHIELVIL</sequence>
<dbReference type="PANTHER" id="PTHR34145:SF68">
    <property type="entry name" value="FBD DOMAIN-CONTAINING PROTEIN"/>
    <property type="match status" value="1"/>
</dbReference>
<reference evidence="3 4" key="1">
    <citation type="journal article" date="2013" name="Proc. Natl. Acad. Sci. U.S.A.">
        <title>Fine-scale variation in meiotic recombination in Mimulus inferred from population shotgun sequencing.</title>
        <authorList>
            <person name="Hellsten U."/>
            <person name="Wright K.M."/>
            <person name="Jenkins J."/>
            <person name="Shu S."/>
            <person name="Yuan Y."/>
            <person name="Wessler S.R."/>
            <person name="Schmutz J."/>
            <person name="Willis J.H."/>
            <person name="Rokhsar D.S."/>
        </authorList>
    </citation>
    <scope>NUCLEOTIDE SEQUENCE [LARGE SCALE GENOMIC DNA]</scope>
    <source>
        <strain evidence="4">cv. DUN x IM62</strain>
    </source>
</reference>
<dbReference type="STRING" id="4155.A0A022R4Q7"/>
<dbReference type="Pfam" id="PF23622">
    <property type="entry name" value="LRR_At1g61320_AtMIF1"/>
    <property type="match status" value="1"/>
</dbReference>
<dbReference type="CDD" id="cd22160">
    <property type="entry name" value="F-box_AtFBL13-like"/>
    <property type="match status" value="1"/>
</dbReference>
<dbReference type="eggNOG" id="ENOG502RYMX">
    <property type="taxonomic scope" value="Eukaryota"/>
</dbReference>
<dbReference type="InterPro" id="IPR001810">
    <property type="entry name" value="F-box_dom"/>
</dbReference>
<dbReference type="PANTHER" id="PTHR34145">
    <property type="entry name" value="OS02G0105600 PROTEIN"/>
    <property type="match status" value="1"/>
</dbReference>
<dbReference type="Proteomes" id="UP000030748">
    <property type="component" value="Unassembled WGS sequence"/>
</dbReference>
<evidence type="ECO:0000313" key="4">
    <source>
        <dbReference type="Proteomes" id="UP000030748"/>
    </source>
</evidence>
<feature type="domain" description="F-box" evidence="1">
    <location>
        <begin position="28"/>
        <end position="64"/>
    </location>
</feature>
<dbReference type="Gene3D" id="3.80.10.10">
    <property type="entry name" value="Ribonuclease Inhibitor"/>
    <property type="match status" value="1"/>
</dbReference>
<dbReference type="InterPro" id="IPR032675">
    <property type="entry name" value="LRR_dom_sf"/>
</dbReference>
<name>A0A022R4Q7_ERYGU</name>